<evidence type="ECO:0000259" key="2">
    <source>
        <dbReference type="Pfam" id="PF00561"/>
    </source>
</evidence>
<dbReference type="GO" id="GO:0016787">
    <property type="term" value="F:hydrolase activity"/>
    <property type="evidence" value="ECO:0007669"/>
    <property type="project" value="UniProtKB-KW"/>
</dbReference>
<comment type="caution">
    <text evidence="3">The sequence shown here is derived from an EMBL/GenBank/DDBJ whole genome shotgun (WGS) entry which is preliminary data.</text>
</comment>
<dbReference type="GO" id="GO:0016020">
    <property type="term" value="C:membrane"/>
    <property type="evidence" value="ECO:0007669"/>
    <property type="project" value="TreeGrafter"/>
</dbReference>
<sequence length="311" mass="33560">MPASHSDERSLTRDGVELAVRDHGGDGPPLLLLHGAGRTLADWAAVAPQLTARHRVVAMDLRAHGRSGTGPWTFPEVLDDIAAVLDALGIPHAVLAGHSLGGMLAAAYAAEHPETPAAVNLDGHGYGQPHQYAGLDPEYVERRLAEVRGFAAQAAGRSLPEADMEALLAQQAATAENLGISADLFDAASRRALAVREDGMRCLRPEREPAVQMLRAMDELDLFALYRRVTGPLLICRATRPNPPTPGLPWFDELMAAYARGLERDLSRLAGEQPHITVEGIDATHAMLFERLREVAAHILAFTARHARPRP</sequence>
<protein>
    <submittedName>
        <fullName evidence="3">Alpha/beta hydrolase</fullName>
    </submittedName>
</protein>
<dbReference type="AlphaFoldDB" id="A0A8H1LMF5"/>
<evidence type="ECO:0000313" key="3">
    <source>
        <dbReference type="EMBL" id="TGG86444.1"/>
    </source>
</evidence>
<dbReference type="InterPro" id="IPR029058">
    <property type="entry name" value="AB_hydrolase_fold"/>
</dbReference>
<dbReference type="PANTHER" id="PTHR43798">
    <property type="entry name" value="MONOACYLGLYCEROL LIPASE"/>
    <property type="match status" value="1"/>
</dbReference>
<proteinExistence type="predicted"/>
<dbReference type="SUPFAM" id="SSF53474">
    <property type="entry name" value="alpha/beta-Hydrolases"/>
    <property type="match status" value="1"/>
</dbReference>
<gene>
    <name evidence="3" type="ORF">D8771_08880</name>
</gene>
<evidence type="ECO:0000313" key="4">
    <source>
        <dbReference type="Proteomes" id="UP000298111"/>
    </source>
</evidence>
<dbReference type="RefSeq" id="WP_135566819.1">
    <property type="nucleotide sequence ID" value="NZ_CP103060.1"/>
</dbReference>
<dbReference type="Gene3D" id="3.40.50.1820">
    <property type="entry name" value="alpha/beta hydrolase"/>
    <property type="match status" value="1"/>
</dbReference>
<evidence type="ECO:0000256" key="1">
    <source>
        <dbReference type="ARBA" id="ARBA00022801"/>
    </source>
</evidence>
<dbReference type="EMBL" id="RCIY01000040">
    <property type="protein sequence ID" value="TGG86444.1"/>
    <property type="molecule type" value="Genomic_DNA"/>
</dbReference>
<accession>A0A8H1LMF5</accession>
<dbReference type="PANTHER" id="PTHR43798:SF31">
    <property type="entry name" value="AB HYDROLASE SUPERFAMILY PROTEIN YCLE"/>
    <property type="match status" value="1"/>
</dbReference>
<reference evidence="3 4" key="1">
    <citation type="submission" date="2018-10" db="EMBL/GenBank/DDBJ databases">
        <title>Isolation of pseudouridimycin from Streptomyces albus DSM 40763.</title>
        <authorList>
            <person name="Rosenqvist P."/>
            <person name="Metsae-Ketelae M."/>
            <person name="Virta P."/>
        </authorList>
    </citation>
    <scope>NUCLEOTIDE SEQUENCE [LARGE SCALE GENOMIC DNA]</scope>
    <source>
        <strain evidence="3 4">DSM 40763</strain>
    </source>
</reference>
<dbReference type="InterPro" id="IPR050266">
    <property type="entry name" value="AB_hydrolase_sf"/>
</dbReference>
<feature type="domain" description="AB hydrolase-1" evidence="2">
    <location>
        <begin position="28"/>
        <end position="123"/>
    </location>
</feature>
<dbReference type="InterPro" id="IPR000073">
    <property type="entry name" value="AB_hydrolase_1"/>
</dbReference>
<dbReference type="GeneID" id="75179520"/>
<name>A0A8H1LMF5_9ACTN</name>
<organism evidence="3 4">
    <name type="scientific">Streptomyces albus</name>
    <dbReference type="NCBI Taxonomy" id="1888"/>
    <lineage>
        <taxon>Bacteria</taxon>
        <taxon>Bacillati</taxon>
        <taxon>Actinomycetota</taxon>
        <taxon>Actinomycetes</taxon>
        <taxon>Kitasatosporales</taxon>
        <taxon>Streptomycetaceae</taxon>
        <taxon>Streptomyces</taxon>
    </lineage>
</organism>
<keyword evidence="1 3" id="KW-0378">Hydrolase</keyword>
<dbReference type="Pfam" id="PF00561">
    <property type="entry name" value="Abhydrolase_1"/>
    <property type="match status" value="1"/>
</dbReference>
<dbReference type="Proteomes" id="UP000298111">
    <property type="component" value="Unassembled WGS sequence"/>
</dbReference>